<feature type="compositionally biased region" description="Low complexity" evidence="1">
    <location>
        <begin position="356"/>
        <end position="372"/>
    </location>
</feature>
<name>A0A1H5QCB3_9PSEU</name>
<organism evidence="3 4">
    <name type="scientific">Amycolatopsis pretoriensis</name>
    <dbReference type="NCBI Taxonomy" id="218821"/>
    <lineage>
        <taxon>Bacteria</taxon>
        <taxon>Bacillati</taxon>
        <taxon>Actinomycetota</taxon>
        <taxon>Actinomycetes</taxon>
        <taxon>Pseudonocardiales</taxon>
        <taxon>Pseudonocardiaceae</taxon>
        <taxon>Amycolatopsis</taxon>
    </lineage>
</organism>
<evidence type="ECO:0000313" key="4">
    <source>
        <dbReference type="Proteomes" id="UP000198878"/>
    </source>
</evidence>
<proteinExistence type="predicted"/>
<dbReference type="InterPro" id="IPR012924">
    <property type="entry name" value="TfuA_core"/>
</dbReference>
<evidence type="ECO:0000259" key="2">
    <source>
        <dbReference type="Pfam" id="PF07812"/>
    </source>
</evidence>
<dbReference type="RefSeq" id="WP_086683786.1">
    <property type="nucleotide sequence ID" value="NZ_FNUJ01000002.1"/>
</dbReference>
<keyword evidence="4" id="KW-1185">Reference proteome</keyword>
<protein>
    <recommendedName>
        <fullName evidence="2">TfuA-like core domain-containing protein</fullName>
    </recommendedName>
</protein>
<dbReference type="STRING" id="218821.SAMN05421837_102204"/>
<evidence type="ECO:0000256" key="1">
    <source>
        <dbReference type="SAM" id="MobiDB-lite"/>
    </source>
</evidence>
<dbReference type="OrthoDB" id="118811at2"/>
<dbReference type="EMBL" id="FNUJ01000002">
    <property type="protein sequence ID" value="SEF23484.1"/>
    <property type="molecule type" value="Genomic_DNA"/>
</dbReference>
<feature type="domain" description="TfuA-like core" evidence="2">
    <location>
        <begin position="57"/>
        <end position="176"/>
    </location>
</feature>
<dbReference type="Proteomes" id="UP000198878">
    <property type="component" value="Unassembled WGS sequence"/>
</dbReference>
<gene>
    <name evidence="3" type="ORF">SAMN05421837_102204</name>
</gene>
<sequence length="372" mass="40255">MSEVARGREAYVFLGPSLPVSRARELLPARYLPPVACGDITELVLDREPPAAIGIVDGFFEQVPTVWHKEILFAISRGVHVYGSSSMGALRAAELHSFGMHGVGTVFGKFRSGEYTDDDEVTIVHAAAEDGYRPLSDAMVNIRAGLAAAAGTGVIGADTRRQLVELAKGTYYPDRSWSRLLADGLARGLPETELTALREYVRAGRPDVKRDDALALVKRMRDDLAAGLPPIVASFALEPTFYWEKLLAIVRQDRVRRDVEARFGATAGALHRYLATQHPEVLDKALSRVLAEREARRLGLVDESGTPLASDDPAVRRVLLQRLAGELTGPASAELQRLGLTEATRSALRVSGTSDGRALPPASLPLPGGRHE</sequence>
<dbReference type="AlphaFoldDB" id="A0A1H5QCB3"/>
<reference evidence="4" key="1">
    <citation type="submission" date="2016-10" db="EMBL/GenBank/DDBJ databases">
        <authorList>
            <person name="Varghese N."/>
            <person name="Submissions S."/>
        </authorList>
    </citation>
    <scope>NUCLEOTIDE SEQUENCE [LARGE SCALE GENOMIC DNA]</scope>
    <source>
        <strain evidence="4">DSM 44654</strain>
    </source>
</reference>
<accession>A0A1H5QCB3</accession>
<dbReference type="Pfam" id="PF07812">
    <property type="entry name" value="TfuA"/>
    <property type="match status" value="1"/>
</dbReference>
<evidence type="ECO:0000313" key="3">
    <source>
        <dbReference type="EMBL" id="SEF23484.1"/>
    </source>
</evidence>
<feature type="region of interest" description="Disordered" evidence="1">
    <location>
        <begin position="349"/>
        <end position="372"/>
    </location>
</feature>